<feature type="transmembrane region" description="Helical" evidence="1">
    <location>
        <begin position="12"/>
        <end position="32"/>
    </location>
</feature>
<feature type="transmembrane region" description="Helical" evidence="1">
    <location>
        <begin position="44"/>
        <end position="65"/>
    </location>
</feature>
<organism evidence="2 3">
    <name type="scientific">Bosea vestrisii</name>
    <dbReference type="NCBI Taxonomy" id="151416"/>
    <lineage>
        <taxon>Bacteria</taxon>
        <taxon>Pseudomonadati</taxon>
        <taxon>Pseudomonadota</taxon>
        <taxon>Alphaproteobacteria</taxon>
        <taxon>Hyphomicrobiales</taxon>
        <taxon>Boseaceae</taxon>
        <taxon>Bosea</taxon>
    </lineage>
</organism>
<accession>A0ABW0HD84</accession>
<dbReference type="Proteomes" id="UP001596104">
    <property type="component" value="Unassembled WGS sequence"/>
</dbReference>
<evidence type="ECO:0000256" key="1">
    <source>
        <dbReference type="SAM" id="Phobius"/>
    </source>
</evidence>
<evidence type="ECO:0008006" key="4">
    <source>
        <dbReference type="Google" id="ProtNLM"/>
    </source>
</evidence>
<proteinExistence type="predicted"/>
<keyword evidence="3" id="KW-1185">Reference proteome</keyword>
<evidence type="ECO:0000313" key="2">
    <source>
        <dbReference type="EMBL" id="MFC5394976.1"/>
    </source>
</evidence>
<keyword evidence="1" id="KW-0472">Membrane</keyword>
<feature type="transmembrane region" description="Helical" evidence="1">
    <location>
        <begin position="149"/>
        <end position="167"/>
    </location>
</feature>
<evidence type="ECO:0000313" key="3">
    <source>
        <dbReference type="Proteomes" id="UP001596104"/>
    </source>
</evidence>
<name>A0ABW0HD84_9HYPH</name>
<keyword evidence="1" id="KW-1133">Transmembrane helix</keyword>
<sequence>MDPQAVNELFPHIRIVIGMVIGLAIARLLTGIARLIQHPKRYRVSLIHLLWVFSLLAELALFWWWEFALSRLSSLTFGTFIFLIVYALTLFLLCALLFPEDLDEYADYEDYFLNRRRWFFGLFALIFVLDVVDTALKGPARWNHYSADYLIQVPLGLGLCLVASLWANKRLQLAMALLHITYQLYWTARVLTAPL</sequence>
<feature type="transmembrane region" description="Helical" evidence="1">
    <location>
        <begin position="77"/>
        <end position="98"/>
    </location>
</feature>
<gene>
    <name evidence="2" type="ORF">ACFPPC_20260</name>
</gene>
<comment type="caution">
    <text evidence="2">The sequence shown here is derived from an EMBL/GenBank/DDBJ whole genome shotgun (WGS) entry which is preliminary data.</text>
</comment>
<reference evidence="3" key="1">
    <citation type="journal article" date="2019" name="Int. J. Syst. Evol. Microbiol.">
        <title>The Global Catalogue of Microorganisms (GCM) 10K type strain sequencing project: providing services to taxonomists for standard genome sequencing and annotation.</title>
        <authorList>
            <consortium name="The Broad Institute Genomics Platform"/>
            <consortium name="The Broad Institute Genome Sequencing Center for Infectious Disease"/>
            <person name="Wu L."/>
            <person name="Ma J."/>
        </authorList>
    </citation>
    <scope>NUCLEOTIDE SEQUENCE [LARGE SCALE GENOMIC DNA]</scope>
    <source>
        <strain evidence="3">CGMCC 1.16326</strain>
    </source>
</reference>
<keyword evidence="1" id="KW-0812">Transmembrane</keyword>
<dbReference type="RefSeq" id="WP_377010620.1">
    <property type="nucleotide sequence ID" value="NZ_JBHSLV010000034.1"/>
</dbReference>
<dbReference type="EMBL" id="JBHSLV010000034">
    <property type="protein sequence ID" value="MFC5394976.1"/>
    <property type="molecule type" value="Genomic_DNA"/>
</dbReference>
<feature type="transmembrane region" description="Helical" evidence="1">
    <location>
        <begin position="118"/>
        <end position="137"/>
    </location>
</feature>
<protein>
    <recommendedName>
        <fullName evidence="4">CPBP family intramembrane metalloprotease</fullName>
    </recommendedName>
</protein>